<protein>
    <submittedName>
        <fullName evidence="1">Uncharacterized protein</fullName>
    </submittedName>
</protein>
<gene>
    <name evidence="1" type="ORF">CICLE_v10023103mg</name>
</gene>
<accession>V4TSX8</accession>
<proteinExistence type="predicted"/>
<organism evidence="1 2">
    <name type="scientific">Citrus clementina</name>
    <name type="common">Clementine</name>
    <name type="synonym">Citrus deliciosa x Citrus sinensis</name>
    <dbReference type="NCBI Taxonomy" id="85681"/>
    <lineage>
        <taxon>Eukaryota</taxon>
        <taxon>Viridiplantae</taxon>
        <taxon>Streptophyta</taxon>
        <taxon>Embryophyta</taxon>
        <taxon>Tracheophyta</taxon>
        <taxon>Spermatophyta</taxon>
        <taxon>Magnoliopsida</taxon>
        <taxon>eudicotyledons</taxon>
        <taxon>Gunneridae</taxon>
        <taxon>Pentapetalae</taxon>
        <taxon>rosids</taxon>
        <taxon>malvids</taxon>
        <taxon>Sapindales</taxon>
        <taxon>Rutaceae</taxon>
        <taxon>Aurantioideae</taxon>
        <taxon>Citrus</taxon>
    </lineage>
</organism>
<reference evidence="1 2" key="1">
    <citation type="submission" date="2013-10" db="EMBL/GenBank/DDBJ databases">
        <authorList>
            <consortium name="International Citrus Genome Consortium"/>
            <person name="Jenkins J."/>
            <person name="Schmutz J."/>
            <person name="Prochnik S."/>
            <person name="Rokhsar D."/>
            <person name="Gmitter F."/>
            <person name="Ollitrault P."/>
            <person name="Machado M."/>
            <person name="Talon M."/>
            <person name="Wincker P."/>
            <person name="Jaillon O."/>
            <person name="Morgante M."/>
        </authorList>
    </citation>
    <scope>NUCLEOTIDE SEQUENCE</scope>
    <source>
        <strain evidence="2">cv. Clemenules</strain>
    </source>
</reference>
<evidence type="ECO:0000313" key="1">
    <source>
        <dbReference type="EMBL" id="ESR56567.1"/>
    </source>
</evidence>
<sequence>MREAIPTENLKLLFNQSLAQLMFRLLCTYIYKKQHMSITCPSCTSFELGFQVFFSGPNFGKHIHKLKNSISFEPKEKGWVWGCRLL</sequence>
<keyword evidence="2" id="KW-1185">Reference proteome</keyword>
<dbReference type="KEGG" id="cic:CICLE_v10023103mg"/>
<dbReference type="Gramene" id="ESR56567">
    <property type="protein sequence ID" value="ESR56567"/>
    <property type="gene ID" value="CICLE_v10023103mg"/>
</dbReference>
<name>V4TSX8_CITCL</name>
<dbReference type="AlphaFoldDB" id="V4TSX8"/>
<dbReference type="InParanoid" id="V4TSX8"/>
<dbReference type="EMBL" id="KI536661">
    <property type="protein sequence ID" value="ESR56567.1"/>
    <property type="molecule type" value="Genomic_DNA"/>
</dbReference>
<dbReference type="Proteomes" id="UP000030687">
    <property type="component" value="Unassembled WGS sequence"/>
</dbReference>
<evidence type="ECO:0000313" key="2">
    <source>
        <dbReference type="Proteomes" id="UP000030687"/>
    </source>
</evidence>